<dbReference type="AlphaFoldDB" id="A0AAD5M983"/>
<evidence type="ECO:0008006" key="8">
    <source>
        <dbReference type="Google" id="ProtNLM"/>
    </source>
</evidence>
<feature type="domain" description="Large ribosomal subunit protein bL12 C-terminal" evidence="4">
    <location>
        <begin position="103"/>
        <end position="163"/>
    </location>
</feature>
<dbReference type="Gene3D" id="3.30.1390.10">
    <property type="match status" value="1"/>
</dbReference>
<protein>
    <recommendedName>
        <fullName evidence="8">Ribosomal protein L7/L12 C-terminal domain-containing protein</fullName>
    </recommendedName>
</protein>
<evidence type="ECO:0000313" key="6">
    <source>
        <dbReference type="EMBL" id="KAJ0399131.1"/>
    </source>
</evidence>
<evidence type="ECO:0000259" key="4">
    <source>
        <dbReference type="Pfam" id="PF00542"/>
    </source>
</evidence>
<dbReference type="EMBL" id="JAKCXM010000193">
    <property type="protein sequence ID" value="KAJ0399131.1"/>
    <property type="molecule type" value="Genomic_DNA"/>
</dbReference>
<dbReference type="GO" id="GO:0046872">
    <property type="term" value="F:metal ion binding"/>
    <property type="evidence" value="ECO:0007669"/>
    <property type="project" value="UniProtKB-KW"/>
</dbReference>
<dbReference type="SUPFAM" id="SSF54736">
    <property type="entry name" value="ClpS-like"/>
    <property type="match status" value="1"/>
</dbReference>
<dbReference type="Pfam" id="PF00542">
    <property type="entry name" value="Ribosomal_L12"/>
    <property type="match status" value="1"/>
</dbReference>
<dbReference type="InterPro" id="IPR008932">
    <property type="entry name" value="Ribosomal_bL12_oligo"/>
</dbReference>
<dbReference type="GO" id="GO:0006412">
    <property type="term" value="P:translation"/>
    <property type="evidence" value="ECO:0007669"/>
    <property type="project" value="InterPro"/>
</dbReference>
<comment type="caution">
    <text evidence="6">The sequence shown here is derived from an EMBL/GenBank/DDBJ whole genome shotgun (WGS) entry which is preliminary data.</text>
</comment>
<accession>A0AAD5M983</accession>
<dbReference type="Proteomes" id="UP001209570">
    <property type="component" value="Unassembled WGS sequence"/>
</dbReference>
<feature type="domain" description="Large ribosomal subunit protein bL12 oligomerization" evidence="5">
    <location>
        <begin position="47"/>
        <end position="93"/>
    </location>
</feature>
<dbReference type="FunFam" id="3.30.1390.10:FF:000001">
    <property type="entry name" value="50S ribosomal protein L7/L12"/>
    <property type="match status" value="1"/>
</dbReference>
<gene>
    <name evidence="6" type="ORF">P43SY_007537</name>
</gene>
<evidence type="ECO:0000256" key="2">
    <source>
        <dbReference type="ARBA" id="ARBA00022980"/>
    </source>
</evidence>
<dbReference type="GO" id="GO:0005840">
    <property type="term" value="C:ribosome"/>
    <property type="evidence" value="ECO:0007669"/>
    <property type="project" value="UniProtKB-KW"/>
</dbReference>
<dbReference type="InterPro" id="IPR036235">
    <property type="entry name" value="Ribosomal_bL12_oligo_N_sf"/>
</dbReference>
<dbReference type="InterPro" id="IPR013823">
    <property type="entry name" value="Ribosomal_bL12_C"/>
</dbReference>
<dbReference type="GO" id="GO:0003729">
    <property type="term" value="F:mRNA binding"/>
    <property type="evidence" value="ECO:0007669"/>
    <property type="project" value="TreeGrafter"/>
</dbReference>
<keyword evidence="7" id="KW-1185">Reference proteome</keyword>
<dbReference type="GO" id="GO:0006508">
    <property type="term" value="P:proteolysis"/>
    <property type="evidence" value="ECO:0007669"/>
    <property type="project" value="UniProtKB-KW"/>
</dbReference>
<organism evidence="6 7">
    <name type="scientific">Pythium insidiosum</name>
    <name type="common">Pythiosis disease agent</name>
    <dbReference type="NCBI Taxonomy" id="114742"/>
    <lineage>
        <taxon>Eukaryota</taxon>
        <taxon>Sar</taxon>
        <taxon>Stramenopiles</taxon>
        <taxon>Oomycota</taxon>
        <taxon>Peronosporomycetes</taxon>
        <taxon>Pythiales</taxon>
        <taxon>Pythiaceae</taxon>
        <taxon>Pythium</taxon>
    </lineage>
</organism>
<dbReference type="GO" id="GO:0003735">
    <property type="term" value="F:structural constituent of ribosome"/>
    <property type="evidence" value="ECO:0007669"/>
    <property type="project" value="InterPro"/>
</dbReference>
<dbReference type="GO" id="GO:0005737">
    <property type="term" value="C:cytoplasm"/>
    <property type="evidence" value="ECO:0007669"/>
    <property type="project" value="UniProtKB-ARBA"/>
</dbReference>
<dbReference type="GO" id="GO:0004222">
    <property type="term" value="F:metalloendopeptidase activity"/>
    <property type="evidence" value="ECO:0007669"/>
    <property type="project" value="InterPro"/>
</dbReference>
<keyword evidence="2" id="KW-0689">Ribosomal protein</keyword>
<keyword evidence="3" id="KW-0687">Ribonucleoprotein</keyword>
<sequence length="233" mass="26013">MLSRVSRNALRLARRSTNQRFAQVAFFSTEGEEQPAIKNELELSPKVKSVLDQIVELNMIEIFELSSAIQQKFNIPDAAFSMAAGGGGAAPAAEEAKEEKTQFDVKLASFDAKNKIKVIKEIRAITGLGLKEAKELVEGVPSVLKKDLKKDEAEALIAQLKEVRAAALSGDCDWKYEFFRKNFNVAKQHQICTRRRAKLSIQSNPSCQGKEDECLDKVFESCYKDVAPFREIP</sequence>
<dbReference type="CDD" id="cd00387">
    <property type="entry name" value="Ribosomal_L7_L12"/>
    <property type="match status" value="1"/>
</dbReference>
<dbReference type="NCBIfam" id="TIGR00855">
    <property type="entry name" value="L12"/>
    <property type="match status" value="1"/>
</dbReference>
<dbReference type="Pfam" id="PF16320">
    <property type="entry name" value="Ribosomal_L12_N"/>
    <property type="match status" value="1"/>
</dbReference>
<dbReference type="SUPFAM" id="SSF48300">
    <property type="entry name" value="Ribosomal protein L7/12, oligomerisation (N-terminal) domain"/>
    <property type="match status" value="1"/>
</dbReference>
<dbReference type="PANTHER" id="PTHR45987:SF4">
    <property type="entry name" value="LARGE RIBOSOMAL SUBUNIT PROTEIN BL12M"/>
    <property type="match status" value="1"/>
</dbReference>
<dbReference type="InterPro" id="IPR014719">
    <property type="entry name" value="Ribosomal_bL12_C/ClpS-like"/>
</dbReference>
<dbReference type="Gene3D" id="1.20.5.710">
    <property type="entry name" value="Single helix bin"/>
    <property type="match status" value="1"/>
</dbReference>
<dbReference type="HAMAP" id="MF_00368">
    <property type="entry name" value="Ribosomal_bL12"/>
    <property type="match status" value="1"/>
</dbReference>
<evidence type="ECO:0000256" key="3">
    <source>
        <dbReference type="ARBA" id="ARBA00023274"/>
    </source>
</evidence>
<reference evidence="6" key="1">
    <citation type="submission" date="2021-12" db="EMBL/GenBank/DDBJ databases">
        <title>Prjna785345.</title>
        <authorList>
            <person name="Rujirawat T."/>
            <person name="Krajaejun T."/>
        </authorList>
    </citation>
    <scope>NUCLEOTIDE SEQUENCE</scope>
    <source>
        <strain evidence="6">Pi057C3</strain>
    </source>
</reference>
<evidence type="ECO:0000256" key="1">
    <source>
        <dbReference type="ARBA" id="ARBA00007197"/>
    </source>
</evidence>
<comment type="similarity">
    <text evidence="1">Belongs to the bacterial ribosomal protein bL12 family.</text>
</comment>
<proteinExistence type="inferred from homology"/>
<name>A0AAD5M983_PYTIN</name>
<dbReference type="InterPro" id="IPR000206">
    <property type="entry name" value="Ribosomal_bL12"/>
</dbReference>
<evidence type="ECO:0000259" key="5">
    <source>
        <dbReference type="Pfam" id="PF16320"/>
    </source>
</evidence>
<dbReference type="PANTHER" id="PTHR45987">
    <property type="entry name" value="39S RIBOSOMAL PROTEIN L12"/>
    <property type="match status" value="1"/>
</dbReference>
<dbReference type="GO" id="GO:1990904">
    <property type="term" value="C:ribonucleoprotein complex"/>
    <property type="evidence" value="ECO:0007669"/>
    <property type="project" value="UniProtKB-KW"/>
</dbReference>
<evidence type="ECO:0000313" key="7">
    <source>
        <dbReference type="Proteomes" id="UP001209570"/>
    </source>
</evidence>